<feature type="compositionally biased region" description="Basic and acidic residues" evidence="1">
    <location>
        <begin position="12"/>
        <end position="25"/>
    </location>
</feature>
<accession>A0A1B4FFA6</accession>
<evidence type="ECO:0000313" key="3">
    <source>
        <dbReference type="Proteomes" id="UP000062519"/>
    </source>
</evidence>
<sequence length="68" mass="7601">MVAPARSFRVTKLRETPSPPHDHVAWTRSLPIETESARRAARQALQRHIAARDASAANAFRPPTFVRA</sequence>
<dbReference type="Proteomes" id="UP000062519">
    <property type="component" value="Chromosome 1"/>
</dbReference>
<proteinExistence type="predicted"/>
<dbReference type="AlphaFoldDB" id="A0A1B4FFA6"/>
<evidence type="ECO:0000313" key="2">
    <source>
        <dbReference type="EMBL" id="AOJ02355.1"/>
    </source>
</evidence>
<evidence type="ECO:0000256" key="1">
    <source>
        <dbReference type="SAM" id="MobiDB-lite"/>
    </source>
</evidence>
<protein>
    <submittedName>
        <fullName evidence="2">Uncharacterized protein</fullName>
    </submittedName>
</protein>
<name>A0A1B4FFA6_9BURK</name>
<reference evidence="2 3" key="1">
    <citation type="submission" date="2015-12" db="EMBL/GenBank/DDBJ databases">
        <title>Diversity of Burkholderia near neighbor genomes.</title>
        <authorList>
            <person name="Sahl J."/>
            <person name="Wagner D."/>
            <person name="Keim P."/>
        </authorList>
    </citation>
    <scope>NUCLEOTIDE SEQUENCE [LARGE SCALE GENOMIC DNA]</scope>
    <source>
        <strain evidence="2 3">BDU6</strain>
    </source>
</reference>
<dbReference type="KEGG" id="buu:WS70_11360"/>
<keyword evidence="3" id="KW-1185">Reference proteome</keyword>
<organism evidence="2 3">
    <name type="scientific">Burkholderia mayonis</name>
    <dbReference type="NCBI Taxonomy" id="1385591"/>
    <lineage>
        <taxon>Bacteria</taxon>
        <taxon>Pseudomonadati</taxon>
        <taxon>Pseudomonadota</taxon>
        <taxon>Betaproteobacteria</taxon>
        <taxon>Burkholderiales</taxon>
        <taxon>Burkholderiaceae</taxon>
        <taxon>Burkholderia</taxon>
        <taxon>pseudomallei group</taxon>
    </lineage>
</organism>
<gene>
    <name evidence="2" type="ORF">WS70_11360</name>
</gene>
<feature type="region of interest" description="Disordered" evidence="1">
    <location>
        <begin position="1"/>
        <end position="25"/>
    </location>
</feature>
<dbReference type="EMBL" id="CP013386">
    <property type="protein sequence ID" value="AOJ02355.1"/>
    <property type="molecule type" value="Genomic_DNA"/>
</dbReference>